<comment type="caution">
    <text evidence="2">The sequence shown here is derived from an EMBL/GenBank/DDBJ whole genome shotgun (WGS) entry which is preliminary data.</text>
</comment>
<feature type="transmembrane region" description="Helical" evidence="1">
    <location>
        <begin position="61"/>
        <end position="78"/>
    </location>
</feature>
<dbReference type="EMBL" id="JAEPWM010000005">
    <property type="protein sequence ID" value="MBK6007061.1"/>
    <property type="molecule type" value="Genomic_DNA"/>
</dbReference>
<name>A0A934TT35_9BURK</name>
<sequence length="79" mass="8690">MTADLPSLGIALPSPLYLLGLIVFGVVGYAAYRRGRKTARPPLTWVGVATMLYPYVVPQTWLLWLVGLGATGWICLNWN</sequence>
<evidence type="ECO:0000313" key="3">
    <source>
        <dbReference type="Proteomes" id="UP000630528"/>
    </source>
</evidence>
<keyword evidence="1" id="KW-1133">Transmembrane helix</keyword>
<proteinExistence type="predicted"/>
<reference evidence="2" key="1">
    <citation type="journal article" date="2012" name="J. Microbiol. Biotechnol.">
        <title>Ramlibacter ginsenosidimutans sp. nov., with ginsenoside-converting activity.</title>
        <authorList>
            <person name="Wang L."/>
            <person name="An D.S."/>
            <person name="Kim S.G."/>
            <person name="Jin F.X."/>
            <person name="Kim S.C."/>
            <person name="Lee S.T."/>
            <person name="Im W.T."/>
        </authorList>
    </citation>
    <scope>NUCLEOTIDE SEQUENCE</scope>
    <source>
        <strain evidence="2">KACC 17527</strain>
    </source>
</reference>
<keyword evidence="3" id="KW-1185">Reference proteome</keyword>
<dbReference type="Proteomes" id="UP000630528">
    <property type="component" value="Unassembled WGS sequence"/>
</dbReference>
<accession>A0A934TT35</accession>
<keyword evidence="1" id="KW-0472">Membrane</keyword>
<keyword evidence="1" id="KW-0812">Transmembrane</keyword>
<evidence type="ECO:0000256" key="1">
    <source>
        <dbReference type="SAM" id="Phobius"/>
    </source>
</evidence>
<protein>
    <submittedName>
        <fullName evidence="2">Uncharacterized protein</fullName>
    </submittedName>
</protein>
<dbReference type="AlphaFoldDB" id="A0A934TT35"/>
<feature type="transmembrane region" description="Helical" evidence="1">
    <location>
        <begin position="12"/>
        <end position="32"/>
    </location>
</feature>
<gene>
    <name evidence="2" type="ORF">JJB11_13245</name>
</gene>
<dbReference type="RefSeq" id="WP_201171795.1">
    <property type="nucleotide sequence ID" value="NZ_JAEPWM010000005.1"/>
</dbReference>
<reference evidence="2" key="2">
    <citation type="submission" date="2021-01" db="EMBL/GenBank/DDBJ databases">
        <authorList>
            <person name="Kang M."/>
        </authorList>
    </citation>
    <scope>NUCLEOTIDE SEQUENCE</scope>
    <source>
        <strain evidence="2">KACC 17527</strain>
    </source>
</reference>
<organism evidence="2 3">
    <name type="scientific">Ramlibacter ginsenosidimutans</name>
    <dbReference type="NCBI Taxonomy" id="502333"/>
    <lineage>
        <taxon>Bacteria</taxon>
        <taxon>Pseudomonadati</taxon>
        <taxon>Pseudomonadota</taxon>
        <taxon>Betaproteobacteria</taxon>
        <taxon>Burkholderiales</taxon>
        <taxon>Comamonadaceae</taxon>
        <taxon>Ramlibacter</taxon>
    </lineage>
</organism>
<evidence type="ECO:0000313" key="2">
    <source>
        <dbReference type="EMBL" id="MBK6007061.1"/>
    </source>
</evidence>